<evidence type="ECO:0000256" key="1">
    <source>
        <dbReference type="SAM" id="MobiDB-lite"/>
    </source>
</evidence>
<feature type="region of interest" description="Disordered" evidence="1">
    <location>
        <begin position="175"/>
        <end position="197"/>
    </location>
</feature>
<protein>
    <recommendedName>
        <fullName evidence="3">DUF4376 domain-containing protein</fullName>
    </recommendedName>
</protein>
<evidence type="ECO:0000313" key="2">
    <source>
        <dbReference type="EMBL" id="BAT26081.1"/>
    </source>
</evidence>
<dbReference type="EMBL" id="LC066371">
    <property type="protein sequence ID" value="BAT26081.1"/>
    <property type="molecule type" value="Genomic_DNA"/>
</dbReference>
<organism evidence="2">
    <name type="scientific">Aureimonas altamirensis</name>
    <dbReference type="NCBI Taxonomy" id="370622"/>
    <lineage>
        <taxon>Bacteria</taxon>
        <taxon>Pseudomonadati</taxon>
        <taxon>Pseudomonadota</taxon>
        <taxon>Alphaproteobacteria</taxon>
        <taxon>Hyphomicrobiales</taxon>
        <taxon>Aurantimonadaceae</taxon>
        <taxon>Aureimonas</taxon>
    </lineage>
</organism>
<dbReference type="RefSeq" id="WP_060602859.1">
    <property type="nucleotide sequence ID" value="NZ_BBWQ01000009.1"/>
</dbReference>
<proteinExistence type="predicted"/>
<sequence length="197" mass="21418">MLEMPTFNPFDWYWLADDGRLFSSAVQAEVAADDAAYTEWSESNRATAWPRDEEGNQTDAALQEVLATYGLAVGMDRRKAALSQAIDDRAEAERLRWITPGAGQAMTYARKVEEAKAVQSATSPKAADYPMLAASIGLDGKTIKEVADTILEMDAAWATVGAAIEKRRLQLKHDVGNAADAPGLDSVDLNSGWPERP</sequence>
<accession>A0A0N7KX68</accession>
<dbReference type="AlphaFoldDB" id="A0A0N7KX68"/>
<reference evidence="2" key="1">
    <citation type="journal article" date="2015" name="Proc. Natl. Acad. Sci. U.S.A.">
        <title>Bacterial clade with the ribosomal RNA operon on a small plasmid rather than the chromosome.</title>
        <authorList>
            <person name="Anda M."/>
            <person name="Ohtsubo Y."/>
            <person name="Okubo T."/>
            <person name="Sugawara M."/>
            <person name="Nagata Y."/>
            <person name="Tsuda M."/>
            <person name="Minamisawa K."/>
            <person name="Mitsui H."/>
        </authorList>
    </citation>
    <scope>NUCLEOTIDE SEQUENCE</scope>
    <source>
        <strain evidence="2">DSM 21988</strain>
    </source>
</reference>
<evidence type="ECO:0008006" key="3">
    <source>
        <dbReference type="Google" id="ProtNLM"/>
    </source>
</evidence>
<name>A0A0N7KX68_9HYPH</name>